<comment type="caution">
    <text evidence="5">The sequence shown here is derived from an EMBL/GenBank/DDBJ whole genome shotgun (WGS) entry which is preliminary data.</text>
</comment>
<organism evidence="5 6">
    <name type="scientific">Nocardioides marinquilinus</name>
    <dbReference type="NCBI Taxonomy" id="1210400"/>
    <lineage>
        <taxon>Bacteria</taxon>
        <taxon>Bacillati</taxon>
        <taxon>Actinomycetota</taxon>
        <taxon>Actinomycetes</taxon>
        <taxon>Propionibacteriales</taxon>
        <taxon>Nocardioidaceae</taxon>
        <taxon>Nocardioides</taxon>
    </lineage>
</organism>
<dbReference type="RefSeq" id="WP_345462247.1">
    <property type="nucleotide sequence ID" value="NZ_BAABKG010000005.1"/>
</dbReference>
<evidence type="ECO:0000313" key="6">
    <source>
        <dbReference type="Proteomes" id="UP001500221"/>
    </source>
</evidence>
<dbReference type="EMBL" id="BAABKG010000005">
    <property type="protein sequence ID" value="GAA5154208.1"/>
    <property type="molecule type" value="Genomic_DNA"/>
</dbReference>
<evidence type="ECO:0000313" key="5">
    <source>
        <dbReference type="EMBL" id="GAA5154208.1"/>
    </source>
</evidence>
<sequence length="387" mass="42551">MKADPADATTVPREASRPRPLDVVAVPASHPYVRSLIPTGSRPDGGFVVRPDPDPDDPSRVAGARWWPPVALDPDWLGAQDCDLLHVHFGFDDRTPAQLTRLLDVARARGVPVVLTIHDLRNPHHDEPDLLEAQLAVLVPRVDALLTLTDSAAREVATRWGRRAHVVPHPHLVDLPTMRRVRAERAAAPPGGPRVVGLAVKELRRSSDPLRLLPRLEQTVREDGDARLQVTVHHEVRPRTDERARRLIEWLDAAPARGIEVVWHDPWSDDELWQRLAALDVAVLPYRYGTHSGWLEACHDLGTRVLAPSHGHYAAQGADGLYDSDEAGVDLASLDAGLRRLLGLSRAGAPLPGLDADARAAQREDVAAFHARLYDRLVGATRQEQAG</sequence>
<dbReference type="Pfam" id="PF13439">
    <property type="entry name" value="Glyco_transf_4"/>
    <property type="match status" value="1"/>
</dbReference>
<feature type="region of interest" description="Disordered" evidence="3">
    <location>
        <begin position="1"/>
        <end position="21"/>
    </location>
</feature>
<evidence type="ECO:0000259" key="4">
    <source>
        <dbReference type="Pfam" id="PF13439"/>
    </source>
</evidence>
<dbReference type="Proteomes" id="UP001500221">
    <property type="component" value="Unassembled WGS sequence"/>
</dbReference>
<gene>
    <name evidence="5" type="ORF">GCM10023340_37350</name>
</gene>
<evidence type="ECO:0000256" key="3">
    <source>
        <dbReference type="SAM" id="MobiDB-lite"/>
    </source>
</evidence>
<evidence type="ECO:0000256" key="1">
    <source>
        <dbReference type="ARBA" id="ARBA00022676"/>
    </source>
</evidence>
<keyword evidence="6" id="KW-1185">Reference proteome</keyword>
<dbReference type="SUPFAM" id="SSF53756">
    <property type="entry name" value="UDP-Glycosyltransferase/glycogen phosphorylase"/>
    <property type="match status" value="1"/>
</dbReference>
<keyword evidence="1" id="KW-0328">Glycosyltransferase</keyword>
<feature type="domain" description="Glycosyltransferase subfamily 4-like N-terminal" evidence="4">
    <location>
        <begin position="53"/>
        <end position="169"/>
    </location>
</feature>
<dbReference type="InterPro" id="IPR028098">
    <property type="entry name" value="Glyco_trans_4-like_N"/>
</dbReference>
<name>A0ABP9PYB1_9ACTN</name>
<accession>A0ABP9PYB1</accession>
<proteinExistence type="predicted"/>
<keyword evidence="2" id="KW-0808">Transferase</keyword>
<feature type="region of interest" description="Disordered" evidence="3">
    <location>
        <begin position="34"/>
        <end position="60"/>
    </location>
</feature>
<dbReference type="Gene3D" id="3.40.50.2000">
    <property type="entry name" value="Glycogen Phosphorylase B"/>
    <property type="match status" value="1"/>
</dbReference>
<reference evidence="6" key="1">
    <citation type="journal article" date="2019" name="Int. J. Syst. Evol. Microbiol.">
        <title>The Global Catalogue of Microorganisms (GCM) 10K type strain sequencing project: providing services to taxonomists for standard genome sequencing and annotation.</title>
        <authorList>
            <consortium name="The Broad Institute Genomics Platform"/>
            <consortium name="The Broad Institute Genome Sequencing Center for Infectious Disease"/>
            <person name="Wu L."/>
            <person name="Ma J."/>
        </authorList>
    </citation>
    <scope>NUCLEOTIDE SEQUENCE [LARGE SCALE GENOMIC DNA]</scope>
    <source>
        <strain evidence="6">JCM 18459</strain>
    </source>
</reference>
<evidence type="ECO:0000256" key="2">
    <source>
        <dbReference type="ARBA" id="ARBA00022679"/>
    </source>
</evidence>
<protein>
    <recommendedName>
        <fullName evidence="4">Glycosyltransferase subfamily 4-like N-terminal domain-containing protein</fullName>
    </recommendedName>
</protein>